<reference evidence="5 6" key="1">
    <citation type="submission" date="2014-04" db="EMBL/GenBank/DDBJ databases">
        <authorList>
            <consortium name="DOE Joint Genome Institute"/>
            <person name="Kuo A."/>
            <person name="Zuccaro A."/>
            <person name="Kohler A."/>
            <person name="Nagy L.G."/>
            <person name="Floudas D."/>
            <person name="Copeland A."/>
            <person name="Barry K.W."/>
            <person name="Cichocki N."/>
            <person name="Veneault-Fourrey C."/>
            <person name="LaButti K."/>
            <person name="Lindquist E.A."/>
            <person name="Lipzen A."/>
            <person name="Lundell T."/>
            <person name="Morin E."/>
            <person name="Murat C."/>
            <person name="Sun H."/>
            <person name="Tunlid A."/>
            <person name="Henrissat B."/>
            <person name="Grigoriev I.V."/>
            <person name="Hibbett D.S."/>
            <person name="Martin F."/>
            <person name="Nordberg H.P."/>
            <person name="Cantor M.N."/>
            <person name="Hua S.X."/>
        </authorList>
    </citation>
    <scope>NUCLEOTIDE SEQUENCE [LARGE SCALE GENOMIC DNA]</scope>
    <source>
        <strain evidence="5 6">MAFF 305830</strain>
    </source>
</reference>
<sequence length="753" mass="85731">MSHTGSQLDLINFGSPQSTNSSFESVRPEEHSADVDFKRLELKRIIDSAVAAGASSHISIPQVVVLGSQSSGKSSLFEGISGVPLPRSSGTCTRCPLICHMENNPGPWRCRVSIMREVDGNGDQLPETQTIPFGTVIDSPDLVCERIQRAQMAILHPDHDPQQFIQGPLFTSPNGFSLNSIVINIEGPTTIDLSFVDLPGIIADDGEKNDNVKRVENMAIKYIEKECNLILLVFHCVDDIQNQGARRLARKYDPESKRTITVLTKPDAIEPVQAVPWQEMFRASEDWFCVRQPGASQVRTVTWKEAREQEICFFQQPPWNNDYNDPLLRRRLGTENLTRYLNQRLLDWIVDKLPAMQDDLRRHLRDIKDTLDRLPARVEDPIKRANELVWEFNELLRGAIRIDNFKIPHLVGACRRSLERFVNLIVYHLFPRFWPIPGAQGTNDSRAPFEDFPKELPVPMLPPSVTMIPVPKTVYLDEIVQQCEMGRTLEMPGNYPYGVQKNSLENCVEIWREQAEVVLDDVFQSISNHLRNLVLKQFELSGRAETIWSVVEAHIEVRRDTVREAIKASLEREKKCSLVYICPEYFHYRKIYGNHYRSKCPIIPSKRRASTGEIIHKVANVIHDPFISTAGHIVAEVVDGLAPDEDTETIGLTDEQEHGIRVMAESRAFYHIAARRYAEGTAQIVFHDLLLDLQGGPALEQKLREKIGMSGPDAEGRCRDFVEPPRAAIRTRDEFRRKQDVLKDVLHRLAHFS</sequence>
<dbReference type="AlphaFoldDB" id="A0A0C3AP16"/>
<evidence type="ECO:0000313" key="5">
    <source>
        <dbReference type="EMBL" id="KIM21006.1"/>
    </source>
</evidence>
<dbReference type="InterPro" id="IPR022812">
    <property type="entry name" value="Dynamin"/>
</dbReference>
<dbReference type="PANTHER" id="PTHR11566">
    <property type="entry name" value="DYNAMIN"/>
    <property type="match status" value="1"/>
</dbReference>
<dbReference type="OrthoDB" id="3226034at2759"/>
<evidence type="ECO:0000313" key="6">
    <source>
        <dbReference type="Proteomes" id="UP000054097"/>
    </source>
</evidence>
<dbReference type="InterPro" id="IPR045063">
    <property type="entry name" value="Dynamin_N"/>
</dbReference>
<gene>
    <name evidence="5" type="ORF">M408DRAFT_117525</name>
</gene>
<dbReference type="HOGENOM" id="CLU_008964_4_1_1"/>
<evidence type="ECO:0000256" key="1">
    <source>
        <dbReference type="ARBA" id="ARBA00022741"/>
    </source>
</evidence>
<dbReference type="Gene3D" id="3.40.50.300">
    <property type="entry name" value="P-loop containing nucleotide triphosphate hydrolases"/>
    <property type="match status" value="1"/>
</dbReference>
<dbReference type="GO" id="GO:0008017">
    <property type="term" value="F:microtubule binding"/>
    <property type="evidence" value="ECO:0007669"/>
    <property type="project" value="TreeGrafter"/>
</dbReference>
<protein>
    <recommendedName>
        <fullName evidence="4">Dynamin-type G domain-containing protein</fullName>
    </recommendedName>
</protein>
<evidence type="ECO:0000256" key="2">
    <source>
        <dbReference type="ARBA" id="ARBA00023134"/>
    </source>
</evidence>
<dbReference type="STRING" id="933852.A0A0C3AP16"/>
<dbReference type="GO" id="GO:0005525">
    <property type="term" value="F:GTP binding"/>
    <property type="evidence" value="ECO:0007669"/>
    <property type="project" value="InterPro"/>
</dbReference>
<dbReference type="GO" id="GO:0005737">
    <property type="term" value="C:cytoplasm"/>
    <property type="evidence" value="ECO:0007669"/>
    <property type="project" value="TreeGrafter"/>
</dbReference>
<dbReference type="InterPro" id="IPR027417">
    <property type="entry name" value="P-loop_NTPase"/>
</dbReference>
<keyword evidence="6" id="KW-1185">Reference proteome</keyword>
<evidence type="ECO:0000256" key="3">
    <source>
        <dbReference type="SAM" id="MobiDB-lite"/>
    </source>
</evidence>
<reference evidence="6" key="2">
    <citation type="submission" date="2015-01" db="EMBL/GenBank/DDBJ databases">
        <title>Evolutionary Origins and Diversification of the Mycorrhizal Mutualists.</title>
        <authorList>
            <consortium name="DOE Joint Genome Institute"/>
            <consortium name="Mycorrhizal Genomics Consortium"/>
            <person name="Kohler A."/>
            <person name="Kuo A."/>
            <person name="Nagy L.G."/>
            <person name="Floudas D."/>
            <person name="Copeland A."/>
            <person name="Barry K.W."/>
            <person name="Cichocki N."/>
            <person name="Veneault-Fourrey C."/>
            <person name="LaButti K."/>
            <person name="Lindquist E.A."/>
            <person name="Lipzen A."/>
            <person name="Lundell T."/>
            <person name="Morin E."/>
            <person name="Murat C."/>
            <person name="Riley R."/>
            <person name="Ohm R."/>
            <person name="Sun H."/>
            <person name="Tunlid A."/>
            <person name="Henrissat B."/>
            <person name="Grigoriev I.V."/>
            <person name="Hibbett D.S."/>
            <person name="Martin F."/>
        </authorList>
    </citation>
    <scope>NUCLEOTIDE SEQUENCE [LARGE SCALE GENOMIC DNA]</scope>
    <source>
        <strain evidence="6">MAFF 305830</strain>
    </source>
</reference>
<dbReference type="PROSITE" id="PS51718">
    <property type="entry name" value="G_DYNAMIN_2"/>
    <property type="match status" value="1"/>
</dbReference>
<dbReference type="Pfam" id="PF00350">
    <property type="entry name" value="Dynamin_N"/>
    <property type="match status" value="1"/>
</dbReference>
<dbReference type="SUPFAM" id="SSF52540">
    <property type="entry name" value="P-loop containing nucleoside triphosphate hydrolases"/>
    <property type="match status" value="1"/>
</dbReference>
<dbReference type="EMBL" id="KN824397">
    <property type="protein sequence ID" value="KIM21006.1"/>
    <property type="molecule type" value="Genomic_DNA"/>
</dbReference>
<dbReference type="GO" id="GO:0005874">
    <property type="term" value="C:microtubule"/>
    <property type="evidence" value="ECO:0007669"/>
    <property type="project" value="TreeGrafter"/>
</dbReference>
<dbReference type="InterPro" id="IPR000375">
    <property type="entry name" value="Dynamin_stalk"/>
</dbReference>
<accession>A0A0C3AP16</accession>
<dbReference type="CDD" id="cd08771">
    <property type="entry name" value="DLP_1"/>
    <property type="match status" value="1"/>
</dbReference>
<dbReference type="InterPro" id="IPR030381">
    <property type="entry name" value="G_DYNAMIN_dom"/>
</dbReference>
<feature type="region of interest" description="Disordered" evidence="3">
    <location>
        <begin position="1"/>
        <end position="30"/>
    </location>
</feature>
<feature type="compositionally biased region" description="Polar residues" evidence="3">
    <location>
        <begin position="1"/>
        <end position="24"/>
    </location>
</feature>
<dbReference type="Gene3D" id="1.20.120.1240">
    <property type="entry name" value="Dynamin, middle domain"/>
    <property type="match status" value="1"/>
</dbReference>
<dbReference type="SMART" id="SM00053">
    <property type="entry name" value="DYNc"/>
    <property type="match status" value="1"/>
</dbReference>
<proteinExistence type="predicted"/>
<dbReference type="GO" id="GO:0016020">
    <property type="term" value="C:membrane"/>
    <property type="evidence" value="ECO:0007669"/>
    <property type="project" value="TreeGrafter"/>
</dbReference>
<keyword evidence="1" id="KW-0547">Nucleotide-binding</keyword>
<dbReference type="GO" id="GO:0003924">
    <property type="term" value="F:GTPase activity"/>
    <property type="evidence" value="ECO:0007669"/>
    <property type="project" value="InterPro"/>
</dbReference>
<evidence type="ECO:0000259" key="4">
    <source>
        <dbReference type="PROSITE" id="PS51718"/>
    </source>
</evidence>
<organism evidence="5 6">
    <name type="scientific">Serendipita vermifera MAFF 305830</name>
    <dbReference type="NCBI Taxonomy" id="933852"/>
    <lineage>
        <taxon>Eukaryota</taxon>
        <taxon>Fungi</taxon>
        <taxon>Dikarya</taxon>
        <taxon>Basidiomycota</taxon>
        <taxon>Agaricomycotina</taxon>
        <taxon>Agaricomycetes</taxon>
        <taxon>Sebacinales</taxon>
        <taxon>Serendipitaceae</taxon>
        <taxon>Serendipita</taxon>
    </lineage>
</organism>
<dbReference type="Pfam" id="PF01031">
    <property type="entry name" value="Dynamin_M"/>
    <property type="match status" value="1"/>
</dbReference>
<dbReference type="InterPro" id="IPR001401">
    <property type="entry name" value="Dynamin_GTPase"/>
</dbReference>
<keyword evidence="2" id="KW-0342">GTP-binding</keyword>
<name>A0A0C3AP16_SERVB</name>
<dbReference type="Proteomes" id="UP000054097">
    <property type="component" value="Unassembled WGS sequence"/>
</dbReference>
<dbReference type="PRINTS" id="PR00195">
    <property type="entry name" value="DYNAMIN"/>
</dbReference>
<feature type="domain" description="Dynamin-type G" evidence="4">
    <location>
        <begin position="57"/>
        <end position="354"/>
    </location>
</feature>